<dbReference type="EMBL" id="MU069504">
    <property type="protein sequence ID" value="KAF5840739.1"/>
    <property type="molecule type" value="Genomic_DNA"/>
</dbReference>
<feature type="region of interest" description="Disordered" evidence="1">
    <location>
        <begin position="893"/>
        <end position="920"/>
    </location>
</feature>
<evidence type="ECO:0000256" key="1">
    <source>
        <dbReference type="SAM" id="MobiDB-lite"/>
    </source>
</evidence>
<gene>
    <name evidence="2" type="ORF">DUNSADRAFT_15598</name>
</gene>
<name>A0ABQ7H1K6_DUNSA</name>
<keyword evidence="3" id="KW-1185">Reference proteome</keyword>
<protein>
    <submittedName>
        <fullName evidence="2">Uncharacterized protein</fullName>
    </submittedName>
</protein>
<dbReference type="Proteomes" id="UP000815325">
    <property type="component" value="Unassembled WGS sequence"/>
</dbReference>
<evidence type="ECO:0000313" key="2">
    <source>
        <dbReference type="EMBL" id="KAF5840739.1"/>
    </source>
</evidence>
<proteinExistence type="predicted"/>
<feature type="compositionally biased region" description="Low complexity" evidence="1">
    <location>
        <begin position="893"/>
        <end position="906"/>
    </location>
</feature>
<sequence length="997" mass="110008">MEVHLQSALESIKKTLLEKYDVLWAHQLLVSTLVQELEVPEAELGRLLEGAAVQDYWHCGFKLFLDFSKVHHVRAARSLAVMKLVEIASMGSNLWEGMGGVELKWTLRVVEAWAQYIRCFNLDSSCYAPEASQYGAQDPHAPHLTLPQPGISIEESKNGMMIALSNLIRLSCSASCRNRGALSPGCEPMALHRHPDVLLCMRVVSWHETPHGKQLLAWSLIECYDCSEEERSILLEVENCSVPPMLVLDDEESTSRDTLEFLSRGICDRTIIRQNDGKDHLLVIVVIGRVLLSDTIAYEWRHQSHLRLVFFGFQRWPVPKHYASLVSQSREVALLFTCKWEGSLSLWIRYLQLELVPPHQMTPEFLKALKEVVPLQPIACDYLNGEDLCRLREQVILGELDMHAEECPPFLRHVADRLRLLKQRAAAAQRAIPAAAGRFVRGQRAQDEGALAHLLEPQQLVPLLESLQIPLRPAGLQVAKRKQVREQDQEVQRLLSTGYALPEQLALCSEPQLGSQRGQQLCGVLLRCEGLSCVDLLHCSFTGHGSLCSLFVAAVCFRVEIQHSCFEGGGRGVEVQCVRETLMMRCLITDCLLEGFRCPSSQEVERLLPDVASMLPDTSKHKSAVYMGGCRLSLLAGGGVVLCQGLHCKVKREPHEVQIDGCGLGIVLGGGLKASGMADGNPAEEETHLRKLKVLHPDTQQEVLHRRSNVAENAWQNLGTSNVVMQVLDSDICHCSGPAMVLKQDSWLHSWDLRMLGNSRQPCHVRQAVDIVEEDGSFYWWLGPDTASMARNLETDTCSLPALVATAPEAMHGPLLLPHLLLTSTPCCTDLGARQARLNAAHSNVLLEVLAKQRRLLLMAPQGQDLAGVLNLQLSEGESSYTECVSEGDGCLGDAANSQSSQQDDSGAFHDLPLDELPGLEPELPGLDAEALLGDLPGLEAEALLLQAHGDGTYSFDLLFEDGADAFTAAQFRRLAEAVLKVTKAARSHQLSPSSSS</sequence>
<comment type="caution">
    <text evidence="2">The sequence shown here is derived from an EMBL/GenBank/DDBJ whole genome shotgun (WGS) entry which is preliminary data.</text>
</comment>
<evidence type="ECO:0000313" key="3">
    <source>
        <dbReference type="Proteomes" id="UP000815325"/>
    </source>
</evidence>
<accession>A0ABQ7H1K6</accession>
<organism evidence="2 3">
    <name type="scientific">Dunaliella salina</name>
    <name type="common">Green alga</name>
    <name type="synonym">Protococcus salinus</name>
    <dbReference type="NCBI Taxonomy" id="3046"/>
    <lineage>
        <taxon>Eukaryota</taxon>
        <taxon>Viridiplantae</taxon>
        <taxon>Chlorophyta</taxon>
        <taxon>core chlorophytes</taxon>
        <taxon>Chlorophyceae</taxon>
        <taxon>CS clade</taxon>
        <taxon>Chlamydomonadales</taxon>
        <taxon>Dunaliellaceae</taxon>
        <taxon>Dunaliella</taxon>
    </lineage>
</organism>
<reference evidence="2" key="1">
    <citation type="submission" date="2017-08" db="EMBL/GenBank/DDBJ databases">
        <authorList>
            <person name="Polle J.E."/>
            <person name="Barry K."/>
            <person name="Cushman J."/>
            <person name="Schmutz J."/>
            <person name="Tran D."/>
            <person name="Hathwaick L.T."/>
            <person name="Yim W.C."/>
            <person name="Jenkins J."/>
            <person name="Mckie-Krisberg Z.M."/>
            <person name="Prochnik S."/>
            <person name="Lindquist E."/>
            <person name="Dockter R.B."/>
            <person name="Adam C."/>
            <person name="Molina H."/>
            <person name="Bunkerborg J."/>
            <person name="Jin E."/>
            <person name="Buchheim M."/>
            <person name="Magnuson J."/>
        </authorList>
    </citation>
    <scope>NUCLEOTIDE SEQUENCE</scope>
    <source>
        <strain evidence="2">CCAP 19/18</strain>
    </source>
</reference>